<keyword evidence="3" id="KW-1185">Reference proteome</keyword>
<sequence length="439" mass="48643">MAVRAPETDAGPIELPPTLGFVAHQPVLDRQQRAVAYLFAARDERGAAGTPARRREFDALLLSTLAKMGVYRLLDYRRAFIQISLDSLDLPELATLPARSVLLLVEPGCEPLDDGDLARLEALKAGGLRLALAPARFDDSVVTAARREQLFALADVMVLDFAASANRVLAPLLDQLPRRYPKARWFARNVGTAEDMELCLHGPAAQRFALFHGVYLAGGRSMPTGKVDSGQARVLEIMRLLRCNAEAHEIEAQFKLDSLLLFKLLRFVNAPVNGLSRKVMSIEESLLLLGRERLFKWMSLLLFTARRDDVSSPGLLEKSLIRAAFMERLGDYRGSRLEAEHLFLTGMFSLLAALLNVPLADALEPLDLPAPVADALLAQKGLFAPYFQLAVACEQNDPARVTRLVALLKLDLDLVNRFYTEAVLWTQQVLREEEPVPAE</sequence>
<protein>
    <submittedName>
        <fullName evidence="2">Competence protein</fullName>
    </submittedName>
</protein>
<name>A0A161SBA0_9NEIS</name>
<comment type="caution">
    <text evidence="2">The sequence shown here is derived from an EMBL/GenBank/DDBJ whole genome shotgun (WGS) entry which is preliminary data.</text>
</comment>
<dbReference type="PANTHER" id="PTHR33525:SF4">
    <property type="entry name" value="CYCLIC DI-GMP PHOSPHODIESTERASE CDGJ"/>
    <property type="match status" value="1"/>
</dbReference>
<organism evidence="2 3">
    <name type="scientific">Crenobacter luteus</name>
    <dbReference type="NCBI Taxonomy" id="1452487"/>
    <lineage>
        <taxon>Bacteria</taxon>
        <taxon>Pseudomonadati</taxon>
        <taxon>Pseudomonadota</taxon>
        <taxon>Betaproteobacteria</taxon>
        <taxon>Neisseriales</taxon>
        <taxon>Neisseriaceae</taxon>
        <taxon>Crenobacter</taxon>
    </lineage>
</organism>
<dbReference type="InterPro" id="IPR013976">
    <property type="entry name" value="HDOD"/>
</dbReference>
<dbReference type="Proteomes" id="UP000076625">
    <property type="component" value="Unassembled WGS sequence"/>
</dbReference>
<accession>A0A161SBA0</accession>
<dbReference type="InterPro" id="IPR014408">
    <property type="entry name" value="dGMP_Pdiesterase_EAL/HD-GYP"/>
</dbReference>
<feature type="domain" description="HDOD" evidence="1">
    <location>
        <begin position="227"/>
        <end position="414"/>
    </location>
</feature>
<evidence type="ECO:0000313" key="2">
    <source>
        <dbReference type="EMBL" id="KZE33223.1"/>
    </source>
</evidence>
<evidence type="ECO:0000259" key="1">
    <source>
        <dbReference type="PROSITE" id="PS51833"/>
    </source>
</evidence>
<proteinExistence type="predicted"/>
<dbReference type="PIRSF" id="PIRSF003180">
    <property type="entry name" value="DiGMPpdiest_YuxH"/>
    <property type="match status" value="1"/>
</dbReference>
<dbReference type="SUPFAM" id="SSF109604">
    <property type="entry name" value="HD-domain/PDEase-like"/>
    <property type="match status" value="1"/>
</dbReference>
<dbReference type="EMBL" id="LQQU01000016">
    <property type="protein sequence ID" value="KZE33223.1"/>
    <property type="molecule type" value="Genomic_DNA"/>
</dbReference>
<dbReference type="PROSITE" id="PS51833">
    <property type="entry name" value="HDOD"/>
    <property type="match status" value="1"/>
</dbReference>
<dbReference type="AlphaFoldDB" id="A0A161SBA0"/>
<gene>
    <name evidence="2" type="ORF">AVW16_09390</name>
</gene>
<dbReference type="STRING" id="1452487.AVW16_09390"/>
<reference evidence="3" key="1">
    <citation type="submission" date="2016-01" db="EMBL/GenBank/DDBJ databases">
        <title>Draft genome of Chromobacterium sp. F49.</title>
        <authorList>
            <person name="Hong K.W."/>
        </authorList>
    </citation>
    <scope>NUCLEOTIDE SEQUENCE [LARGE SCALE GENOMIC DNA]</scope>
    <source>
        <strain evidence="3">CN10</strain>
    </source>
</reference>
<dbReference type="Pfam" id="PF08668">
    <property type="entry name" value="HDOD"/>
    <property type="match status" value="1"/>
</dbReference>
<dbReference type="PANTHER" id="PTHR33525">
    <property type="match status" value="1"/>
</dbReference>
<dbReference type="InterPro" id="IPR052340">
    <property type="entry name" value="RNase_Y/CdgJ"/>
</dbReference>
<evidence type="ECO:0000313" key="3">
    <source>
        <dbReference type="Proteomes" id="UP000076625"/>
    </source>
</evidence>
<dbReference type="Gene3D" id="1.10.3210.10">
    <property type="entry name" value="Hypothetical protein af1432"/>
    <property type="match status" value="1"/>
</dbReference>